<feature type="domain" description="Protein export membrane protein SecD/SecF C-terminal" evidence="10">
    <location>
        <begin position="256"/>
        <end position="427"/>
    </location>
</feature>
<evidence type="ECO:0000259" key="12">
    <source>
        <dbReference type="Pfam" id="PF22599"/>
    </source>
</evidence>
<comment type="caution">
    <text evidence="9">Lacks conserved residue(s) required for the propagation of feature annotation.</text>
</comment>
<dbReference type="RefSeq" id="WP_007911299.1">
    <property type="nucleotide sequence ID" value="NZ_ADVG01000002.1"/>
</dbReference>
<keyword evidence="8 9" id="KW-0472">Membrane</keyword>
<evidence type="ECO:0000256" key="1">
    <source>
        <dbReference type="ARBA" id="ARBA00004651"/>
    </source>
</evidence>
<dbReference type="Pfam" id="PF22599">
    <property type="entry name" value="SecDF_P1_head"/>
    <property type="match status" value="1"/>
</dbReference>
<dbReference type="STRING" id="485913.Krac_8048"/>
<dbReference type="OrthoDB" id="9805019at2"/>
<keyword evidence="4 9" id="KW-0812">Transmembrane</keyword>
<evidence type="ECO:0000259" key="10">
    <source>
        <dbReference type="Pfam" id="PF02355"/>
    </source>
</evidence>
<comment type="function">
    <text evidence="9">Part of the Sec protein translocase complex. Interacts with the SecYEG preprotein conducting channel. SecDF uses the proton motive force (PMF) to complete protein translocation after the ATP-dependent function of SecA.</text>
</comment>
<dbReference type="PANTHER" id="PTHR30081">
    <property type="entry name" value="PROTEIN-EXPORT MEMBRANE PROTEIN SEC"/>
    <property type="match status" value="1"/>
</dbReference>
<feature type="domain" description="Protein translocase subunit SecDF P1" evidence="11">
    <location>
        <begin position="73"/>
        <end position="136"/>
    </location>
</feature>
<dbReference type="GO" id="GO:0006605">
    <property type="term" value="P:protein targeting"/>
    <property type="evidence" value="ECO:0007669"/>
    <property type="project" value="UniProtKB-UniRule"/>
</dbReference>
<dbReference type="InterPro" id="IPR048631">
    <property type="entry name" value="SecD_1st"/>
</dbReference>
<comment type="subcellular location">
    <subcellularLocation>
        <location evidence="1 9">Cell membrane</location>
        <topology evidence="1 9">Multi-pass membrane protein</topology>
    </subcellularLocation>
</comment>
<keyword evidence="2 9" id="KW-0813">Transport</keyword>
<feature type="transmembrane region" description="Helical" evidence="9">
    <location>
        <begin position="273"/>
        <end position="293"/>
    </location>
</feature>
<keyword evidence="14" id="KW-1185">Reference proteome</keyword>
<dbReference type="GO" id="GO:0043952">
    <property type="term" value="P:protein transport by the Sec complex"/>
    <property type="evidence" value="ECO:0007669"/>
    <property type="project" value="UniProtKB-UniRule"/>
</dbReference>
<evidence type="ECO:0000256" key="4">
    <source>
        <dbReference type="ARBA" id="ARBA00022692"/>
    </source>
</evidence>
<keyword evidence="3 9" id="KW-1003">Cell membrane</keyword>
<dbReference type="GO" id="GO:0015450">
    <property type="term" value="F:protein-transporting ATPase activity"/>
    <property type="evidence" value="ECO:0007669"/>
    <property type="project" value="InterPro"/>
</dbReference>
<name>D6TLT7_KTERA</name>
<reference evidence="13 14" key="1">
    <citation type="journal article" date="2011" name="Stand. Genomic Sci.">
        <title>Non-contiguous finished genome sequence and contextual data of the filamentous soil bacterium Ktedonobacter racemifer type strain (SOSP1-21).</title>
        <authorList>
            <person name="Chang Y.J."/>
            <person name="Land M."/>
            <person name="Hauser L."/>
            <person name="Chertkov O."/>
            <person name="Del Rio T.G."/>
            <person name="Nolan M."/>
            <person name="Copeland A."/>
            <person name="Tice H."/>
            <person name="Cheng J.F."/>
            <person name="Lucas S."/>
            <person name="Han C."/>
            <person name="Goodwin L."/>
            <person name="Pitluck S."/>
            <person name="Ivanova N."/>
            <person name="Ovchinikova G."/>
            <person name="Pati A."/>
            <person name="Chen A."/>
            <person name="Palaniappan K."/>
            <person name="Mavromatis K."/>
            <person name="Liolios K."/>
            <person name="Brettin T."/>
            <person name="Fiebig A."/>
            <person name="Rohde M."/>
            <person name="Abt B."/>
            <person name="Goker M."/>
            <person name="Detter J.C."/>
            <person name="Woyke T."/>
            <person name="Bristow J."/>
            <person name="Eisen J.A."/>
            <person name="Markowitz V."/>
            <person name="Hugenholtz P."/>
            <person name="Kyrpides N.C."/>
            <person name="Klenk H.P."/>
            <person name="Lapidus A."/>
        </authorList>
    </citation>
    <scope>NUCLEOTIDE SEQUENCE [LARGE SCALE GENOMIC DNA]</scope>
    <source>
        <strain evidence="14">DSM 44963</strain>
    </source>
</reference>
<gene>
    <name evidence="9" type="primary">secD</name>
    <name evidence="13" type="ORF">Krac_8048</name>
</gene>
<dbReference type="InterPro" id="IPR048634">
    <property type="entry name" value="SecD_SecF_C"/>
</dbReference>
<dbReference type="InterPro" id="IPR055344">
    <property type="entry name" value="SecD_SecF_C_bact"/>
</dbReference>
<feature type="transmembrane region" description="Helical" evidence="9">
    <location>
        <begin position="408"/>
        <end position="427"/>
    </location>
</feature>
<accession>D6TLT7</accession>
<dbReference type="InterPro" id="IPR005791">
    <property type="entry name" value="SecD"/>
</dbReference>
<keyword evidence="7 9" id="KW-0811">Translocation</keyword>
<evidence type="ECO:0000256" key="5">
    <source>
        <dbReference type="ARBA" id="ARBA00022927"/>
    </source>
</evidence>
<dbReference type="GO" id="GO:0065002">
    <property type="term" value="P:intracellular protein transmembrane transport"/>
    <property type="evidence" value="ECO:0007669"/>
    <property type="project" value="UniProtKB-UniRule"/>
</dbReference>
<evidence type="ECO:0000256" key="6">
    <source>
        <dbReference type="ARBA" id="ARBA00022989"/>
    </source>
</evidence>
<feature type="transmembrane region" description="Helical" evidence="9">
    <location>
        <begin position="326"/>
        <end position="347"/>
    </location>
</feature>
<evidence type="ECO:0000256" key="9">
    <source>
        <dbReference type="HAMAP-Rule" id="MF_01463"/>
    </source>
</evidence>
<dbReference type="AlphaFoldDB" id="D6TLT7"/>
<feature type="transmembrane region" description="Helical" evidence="9">
    <location>
        <begin position="300"/>
        <end position="320"/>
    </location>
</feature>
<evidence type="ECO:0000256" key="8">
    <source>
        <dbReference type="ARBA" id="ARBA00023136"/>
    </source>
</evidence>
<dbReference type="Pfam" id="PF21760">
    <property type="entry name" value="SecD_1st"/>
    <property type="match status" value="1"/>
</dbReference>
<dbReference type="NCBIfam" id="TIGR00916">
    <property type="entry name" value="2A0604s01"/>
    <property type="match status" value="1"/>
</dbReference>
<dbReference type="PANTHER" id="PTHR30081:SF1">
    <property type="entry name" value="PROTEIN TRANSLOCASE SUBUNIT SECD"/>
    <property type="match status" value="1"/>
</dbReference>
<evidence type="ECO:0000259" key="11">
    <source>
        <dbReference type="Pfam" id="PF21760"/>
    </source>
</evidence>
<dbReference type="PRINTS" id="PR00702">
    <property type="entry name" value="ACRIFLAVINRP"/>
</dbReference>
<organism evidence="13 14">
    <name type="scientific">Ktedonobacter racemifer DSM 44963</name>
    <dbReference type="NCBI Taxonomy" id="485913"/>
    <lineage>
        <taxon>Bacteria</taxon>
        <taxon>Bacillati</taxon>
        <taxon>Chloroflexota</taxon>
        <taxon>Ktedonobacteria</taxon>
        <taxon>Ktedonobacterales</taxon>
        <taxon>Ktedonobacteraceae</taxon>
        <taxon>Ktedonobacter</taxon>
    </lineage>
</organism>
<dbReference type="GO" id="GO:0005886">
    <property type="term" value="C:plasma membrane"/>
    <property type="evidence" value="ECO:0007669"/>
    <property type="project" value="UniProtKB-SubCell"/>
</dbReference>
<dbReference type="Pfam" id="PF02355">
    <property type="entry name" value="SecD_SecF_C"/>
    <property type="match status" value="1"/>
</dbReference>
<dbReference type="HAMAP" id="MF_01463_B">
    <property type="entry name" value="SecD_B"/>
    <property type="match status" value="1"/>
</dbReference>
<evidence type="ECO:0000256" key="7">
    <source>
        <dbReference type="ARBA" id="ARBA00023010"/>
    </source>
</evidence>
<keyword evidence="5 9" id="KW-0653">Protein transport</keyword>
<dbReference type="Proteomes" id="UP000004508">
    <property type="component" value="Unassembled WGS sequence"/>
</dbReference>
<keyword evidence="6 9" id="KW-1133">Transmembrane helix</keyword>
<dbReference type="InterPro" id="IPR022813">
    <property type="entry name" value="SecD/SecF_arch_bac"/>
</dbReference>
<protein>
    <recommendedName>
        <fullName evidence="9">Protein translocase subunit SecD</fullName>
    </recommendedName>
</protein>
<dbReference type="InterPro" id="IPR054384">
    <property type="entry name" value="SecDF_P1_head"/>
</dbReference>
<dbReference type="InParanoid" id="D6TLT7"/>
<evidence type="ECO:0000313" key="13">
    <source>
        <dbReference type="EMBL" id="EFH86737.1"/>
    </source>
</evidence>
<dbReference type="SUPFAM" id="SSF82866">
    <property type="entry name" value="Multidrug efflux transporter AcrB transmembrane domain"/>
    <property type="match status" value="1"/>
</dbReference>
<dbReference type="EMBL" id="ADVG01000002">
    <property type="protein sequence ID" value="EFH86737.1"/>
    <property type="molecule type" value="Genomic_DNA"/>
</dbReference>
<evidence type="ECO:0000256" key="2">
    <source>
        <dbReference type="ARBA" id="ARBA00022448"/>
    </source>
</evidence>
<dbReference type="eggNOG" id="COG0342">
    <property type="taxonomic scope" value="Bacteria"/>
</dbReference>
<dbReference type="Gene3D" id="3.30.70.3400">
    <property type="match status" value="1"/>
</dbReference>
<evidence type="ECO:0000313" key="14">
    <source>
        <dbReference type="Proteomes" id="UP000004508"/>
    </source>
</evidence>
<dbReference type="Gene3D" id="3.30.1360.200">
    <property type="match status" value="1"/>
</dbReference>
<feature type="domain" description="SecDF P1 head subdomain" evidence="12">
    <location>
        <begin position="158"/>
        <end position="254"/>
    </location>
</feature>
<dbReference type="NCBIfam" id="TIGR01129">
    <property type="entry name" value="secD"/>
    <property type="match status" value="1"/>
</dbReference>
<dbReference type="FunCoup" id="D6TLT7">
    <property type="interactions" value="188"/>
</dbReference>
<proteinExistence type="inferred from homology"/>
<comment type="caution">
    <text evidence="13">The sequence shown here is derived from an EMBL/GenBank/DDBJ whole genome shotgun (WGS) entry which is preliminary data.</text>
</comment>
<comment type="subunit">
    <text evidence="9">Forms a complex with SecF. Part of the essential Sec protein translocation apparatus which comprises SecA, SecYEG and auxiliary proteins SecDF. Other proteins may also be involved.</text>
</comment>
<comment type="similarity">
    <text evidence="9">Belongs to the SecD/SecF family. SecD subfamily.</text>
</comment>
<evidence type="ECO:0000256" key="3">
    <source>
        <dbReference type="ARBA" id="ARBA00022475"/>
    </source>
</evidence>
<dbReference type="Gene3D" id="1.20.1640.10">
    <property type="entry name" value="Multidrug efflux transporter AcrB transmembrane domain"/>
    <property type="match status" value="1"/>
</dbReference>
<dbReference type="InterPro" id="IPR001036">
    <property type="entry name" value="Acrflvin-R"/>
</dbReference>
<sequence>MRRGTLTLLFLIILLAAGAAYTVFWPNAASQKGGKPLYGINNPFTFHQGLDLQGGVRVLLNPKPGQNPSDNEMATARNLIEQRVNKGLGVNEPVVRTQTTLDGQKSIVVELPGYNSGNQQADVESLLRTGKLEFWDTGSSPMQNDAPLTANADGSTKALFNGNDLDPNSLNVQQDPQTSQYVITFGMRGDAVGRLSSYTAKSIGKYMTITLDNKVISSAVIQSQLPGNGQISGSFTLDQANQLVQLLKIGALPISFDIASESTVGATLGQDSIYKSLIAGAIGLGIVMLFMLLYYRLPGFLADVALILYSLLTLAVFKMIGVTMSLAGIAGFVLSIGMAVDANVLIFERVKEELREGRLLASAIDIGWKRAWPSIRDSNISTMITCAVLYIFGTNFGATIIVGFATTLFLGVVISMFTAITVTRTFLNLLVPTGVINHPALFGLPGNATPKAALARRNGTV</sequence>